<evidence type="ECO:0000256" key="1">
    <source>
        <dbReference type="SAM" id="MobiDB-lite"/>
    </source>
</evidence>
<protein>
    <submittedName>
        <fullName evidence="2">Uncharacterized protein</fullName>
    </submittedName>
</protein>
<feature type="compositionally biased region" description="Polar residues" evidence="1">
    <location>
        <begin position="68"/>
        <end position="79"/>
    </location>
</feature>
<comment type="caution">
    <text evidence="2">The sequence shown here is derived from an EMBL/GenBank/DDBJ whole genome shotgun (WGS) entry which is preliminary data.</text>
</comment>
<feature type="compositionally biased region" description="Gly residues" evidence="1">
    <location>
        <begin position="171"/>
        <end position="191"/>
    </location>
</feature>
<feature type="region of interest" description="Disordered" evidence="1">
    <location>
        <begin position="64"/>
        <end position="86"/>
    </location>
</feature>
<evidence type="ECO:0000313" key="3">
    <source>
        <dbReference type="Proteomes" id="UP001285441"/>
    </source>
</evidence>
<keyword evidence="3" id="KW-1185">Reference proteome</keyword>
<evidence type="ECO:0000313" key="2">
    <source>
        <dbReference type="EMBL" id="KAK3392802.1"/>
    </source>
</evidence>
<organism evidence="2 3">
    <name type="scientific">Podospora didyma</name>
    <dbReference type="NCBI Taxonomy" id="330526"/>
    <lineage>
        <taxon>Eukaryota</taxon>
        <taxon>Fungi</taxon>
        <taxon>Dikarya</taxon>
        <taxon>Ascomycota</taxon>
        <taxon>Pezizomycotina</taxon>
        <taxon>Sordariomycetes</taxon>
        <taxon>Sordariomycetidae</taxon>
        <taxon>Sordariales</taxon>
        <taxon>Podosporaceae</taxon>
        <taxon>Podospora</taxon>
    </lineage>
</organism>
<gene>
    <name evidence="2" type="ORF">B0H63DRAFT_516021</name>
</gene>
<name>A0AAE0P3S8_9PEZI</name>
<reference evidence="2" key="2">
    <citation type="submission" date="2023-06" db="EMBL/GenBank/DDBJ databases">
        <authorList>
            <consortium name="Lawrence Berkeley National Laboratory"/>
            <person name="Haridas S."/>
            <person name="Hensen N."/>
            <person name="Bonometti L."/>
            <person name="Westerberg I."/>
            <person name="Brannstrom I.O."/>
            <person name="Guillou S."/>
            <person name="Cros-Aarteil S."/>
            <person name="Calhoun S."/>
            <person name="Kuo A."/>
            <person name="Mondo S."/>
            <person name="Pangilinan J."/>
            <person name="Riley R."/>
            <person name="LaButti K."/>
            <person name="Andreopoulos B."/>
            <person name="Lipzen A."/>
            <person name="Chen C."/>
            <person name="Yanf M."/>
            <person name="Daum C."/>
            <person name="Ng V."/>
            <person name="Clum A."/>
            <person name="Steindorff A."/>
            <person name="Ohm R."/>
            <person name="Martin F."/>
            <person name="Silar P."/>
            <person name="Natvig D."/>
            <person name="Lalanne C."/>
            <person name="Gautier V."/>
            <person name="Ament-velasquez S.L."/>
            <person name="Kruys A."/>
            <person name="Hutchinson M.I."/>
            <person name="Powell A.J."/>
            <person name="Barry K."/>
            <person name="Miller A.N."/>
            <person name="Grigoriev I.V."/>
            <person name="Debuchy R."/>
            <person name="Gladieux P."/>
            <person name="Thoren M.H."/>
            <person name="Johannesson H."/>
        </authorList>
    </citation>
    <scope>NUCLEOTIDE SEQUENCE</scope>
    <source>
        <strain evidence="2">CBS 232.78</strain>
    </source>
</reference>
<accession>A0AAE0P3S8</accession>
<reference evidence="2" key="1">
    <citation type="journal article" date="2023" name="Mol. Phylogenet. Evol.">
        <title>Genome-scale phylogeny and comparative genomics of the fungal order Sordariales.</title>
        <authorList>
            <person name="Hensen N."/>
            <person name="Bonometti L."/>
            <person name="Westerberg I."/>
            <person name="Brannstrom I.O."/>
            <person name="Guillou S."/>
            <person name="Cros-Aarteil S."/>
            <person name="Calhoun S."/>
            <person name="Haridas S."/>
            <person name="Kuo A."/>
            <person name="Mondo S."/>
            <person name="Pangilinan J."/>
            <person name="Riley R."/>
            <person name="LaButti K."/>
            <person name="Andreopoulos B."/>
            <person name="Lipzen A."/>
            <person name="Chen C."/>
            <person name="Yan M."/>
            <person name="Daum C."/>
            <person name="Ng V."/>
            <person name="Clum A."/>
            <person name="Steindorff A."/>
            <person name="Ohm R.A."/>
            <person name="Martin F."/>
            <person name="Silar P."/>
            <person name="Natvig D.O."/>
            <person name="Lalanne C."/>
            <person name="Gautier V."/>
            <person name="Ament-Velasquez S.L."/>
            <person name="Kruys A."/>
            <person name="Hutchinson M.I."/>
            <person name="Powell A.J."/>
            <person name="Barry K."/>
            <person name="Miller A.N."/>
            <person name="Grigoriev I.V."/>
            <person name="Debuchy R."/>
            <person name="Gladieux P."/>
            <person name="Hiltunen Thoren M."/>
            <person name="Johannesson H."/>
        </authorList>
    </citation>
    <scope>NUCLEOTIDE SEQUENCE</scope>
    <source>
        <strain evidence="2">CBS 232.78</strain>
    </source>
</reference>
<dbReference type="AlphaFoldDB" id="A0AAE0P3S8"/>
<proteinExistence type="predicted"/>
<dbReference type="EMBL" id="JAULSW010000001">
    <property type="protein sequence ID" value="KAK3392802.1"/>
    <property type="molecule type" value="Genomic_DNA"/>
</dbReference>
<dbReference type="Proteomes" id="UP001285441">
    <property type="component" value="Unassembled WGS sequence"/>
</dbReference>
<sequence length="225" mass="23524">MFNNRCRCPIILQSCGGIKQDHKVLFNNHSPFSIRGADQTHQKLDIMHQFPCRGRQRLKVRVLRRSSQHPSCGDSSTEETGAAAPQNLNPTTVIVAVHVQETVVPDNVQGATAVAGKIPCTICPPHGAAAGAAAETALPDRLATAEGIVNLDHELVYHQPEVAVSTPTKGASGGSGSAHATGGFGGDGHGGQQPFVTAGASNARWLVPQGMTVAIGAVSFLRFLL</sequence>
<feature type="region of interest" description="Disordered" evidence="1">
    <location>
        <begin position="166"/>
        <end position="195"/>
    </location>
</feature>